<protein>
    <submittedName>
        <fullName evidence="1">Uncharacterized protein</fullName>
    </submittedName>
</protein>
<gene>
    <name evidence="1" type="ORF">V1477_011427</name>
</gene>
<dbReference type="Proteomes" id="UP001607303">
    <property type="component" value="Unassembled WGS sequence"/>
</dbReference>
<proteinExistence type="predicted"/>
<accession>A0ABD2BZ58</accession>
<dbReference type="AlphaFoldDB" id="A0ABD2BZ58"/>
<reference evidence="1 2" key="1">
    <citation type="journal article" date="2024" name="Ann. Entomol. Soc. Am.">
        <title>Genomic analyses of the southern and eastern yellowjacket wasps (Hymenoptera: Vespidae) reveal evolutionary signatures of social life.</title>
        <authorList>
            <person name="Catto M.A."/>
            <person name="Caine P.B."/>
            <person name="Orr S.E."/>
            <person name="Hunt B.G."/>
            <person name="Goodisman M.A.D."/>
        </authorList>
    </citation>
    <scope>NUCLEOTIDE SEQUENCE [LARGE SCALE GENOMIC DNA]</scope>
    <source>
        <strain evidence="1">232</strain>
        <tissue evidence="1">Head and thorax</tissue>
    </source>
</reference>
<organism evidence="1 2">
    <name type="scientific">Vespula maculifrons</name>
    <name type="common">Eastern yellow jacket</name>
    <name type="synonym">Wasp</name>
    <dbReference type="NCBI Taxonomy" id="7453"/>
    <lineage>
        <taxon>Eukaryota</taxon>
        <taxon>Metazoa</taxon>
        <taxon>Ecdysozoa</taxon>
        <taxon>Arthropoda</taxon>
        <taxon>Hexapoda</taxon>
        <taxon>Insecta</taxon>
        <taxon>Pterygota</taxon>
        <taxon>Neoptera</taxon>
        <taxon>Endopterygota</taxon>
        <taxon>Hymenoptera</taxon>
        <taxon>Apocrita</taxon>
        <taxon>Aculeata</taxon>
        <taxon>Vespoidea</taxon>
        <taxon>Vespidae</taxon>
        <taxon>Vespinae</taxon>
        <taxon>Vespula</taxon>
    </lineage>
</organism>
<dbReference type="EMBL" id="JAYRBN010000063">
    <property type="protein sequence ID" value="KAL2738068.1"/>
    <property type="molecule type" value="Genomic_DNA"/>
</dbReference>
<name>A0ABD2BZ58_VESMC</name>
<keyword evidence="2" id="KW-1185">Reference proteome</keyword>
<evidence type="ECO:0000313" key="2">
    <source>
        <dbReference type="Proteomes" id="UP001607303"/>
    </source>
</evidence>
<comment type="caution">
    <text evidence="1">The sequence shown here is derived from an EMBL/GenBank/DDBJ whole genome shotgun (WGS) entry which is preliminary data.</text>
</comment>
<sequence length="62" mass="7203">MWTCYCTCIINSTFLLESNVIILVVRNRIVSFLLINKPRYDSNYITTLIALTTFVTLTKIQI</sequence>
<evidence type="ECO:0000313" key="1">
    <source>
        <dbReference type="EMBL" id="KAL2738068.1"/>
    </source>
</evidence>